<feature type="domain" description="Fe2OG dioxygenase" evidence="12">
    <location>
        <begin position="180"/>
        <end position="288"/>
    </location>
</feature>
<comment type="cofactor">
    <cofactor evidence="1">
        <name>Fe(2+)</name>
        <dbReference type="ChEBI" id="CHEBI:29033"/>
    </cofactor>
</comment>
<gene>
    <name evidence="13" type="ORF">ADU59_05355</name>
</gene>
<dbReference type="STRING" id="1612624.ADU59_05355"/>
<dbReference type="Pfam" id="PF03171">
    <property type="entry name" value="2OG-FeII_Oxy"/>
    <property type="match status" value="1"/>
</dbReference>
<dbReference type="Pfam" id="PF14226">
    <property type="entry name" value="DIOX_N"/>
    <property type="match status" value="1"/>
</dbReference>
<sequence>MSKLQFPVFDLGAFEQADDAGKRTLGKQVDDICRSTGFLAIRNHGVSQAVIDAVWSKAQAFFDLPPEEKQNARAPYKGYPYGYLGPELEALAKSREIDSPPDLKESFNGGPLRQPASITDPEALAFCYAPTIWPDRPDGFVEAWKTYYASLEDLAARIMRLFAVALNLPETYFEGFIDAPISALRALNYPEQNVPPKPGQLRAGAHTDYGSLTILLPQEGSKGLEIITPDGQWTPVPPVPGAFVINIGDLMARWTNDRWVSTLHRVVNPSPQDGGMARRQSLAFFHQPNWNAEINVLDACLGEGETVQYGPVLSGPYLMSKFKSTAA</sequence>
<dbReference type="OrthoDB" id="21825at2"/>
<dbReference type="PROSITE" id="PS51471">
    <property type="entry name" value="FE2OG_OXY"/>
    <property type="match status" value="1"/>
</dbReference>
<accession>A0A1C7P798</accession>
<evidence type="ECO:0000256" key="6">
    <source>
        <dbReference type="ARBA" id="ARBA00022666"/>
    </source>
</evidence>
<evidence type="ECO:0000256" key="9">
    <source>
        <dbReference type="ARBA" id="ARBA00047725"/>
    </source>
</evidence>
<keyword evidence="11" id="KW-0479">Metal-binding</keyword>
<dbReference type="SUPFAM" id="SSF51197">
    <property type="entry name" value="Clavaminate synthase-like"/>
    <property type="match status" value="1"/>
</dbReference>
<evidence type="ECO:0000256" key="11">
    <source>
        <dbReference type="RuleBase" id="RU003682"/>
    </source>
</evidence>
<dbReference type="Proteomes" id="UP000093111">
    <property type="component" value="Unassembled WGS sequence"/>
</dbReference>
<organism evidence="13 14">
    <name type="scientific">Pararhizobium polonicum</name>
    <dbReference type="NCBI Taxonomy" id="1612624"/>
    <lineage>
        <taxon>Bacteria</taxon>
        <taxon>Pseudomonadati</taxon>
        <taxon>Pseudomonadota</taxon>
        <taxon>Alphaproteobacteria</taxon>
        <taxon>Hyphomicrobiales</taxon>
        <taxon>Rhizobiaceae</taxon>
        <taxon>Rhizobium/Agrobacterium group</taxon>
        <taxon>Pararhizobium</taxon>
    </lineage>
</organism>
<dbReference type="EMBL" id="LGLV01000004">
    <property type="protein sequence ID" value="OBZ97109.1"/>
    <property type="molecule type" value="Genomic_DNA"/>
</dbReference>
<dbReference type="Gene3D" id="2.60.120.330">
    <property type="entry name" value="B-lactam Antibiotic, Isopenicillin N Synthase, Chain"/>
    <property type="match status" value="1"/>
</dbReference>
<protein>
    <recommendedName>
        <fullName evidence="5">2-oxoglutarate-dependent ethylene/succinate-forming enzyme</fullName>
        <ecNumber evidence="4">1.13.12.19</ecNumber>
        <ecNumber evidence="3">1.14.20.7</ecNumber>
    </recommendedName>
    <alternativeName>
        <fullName evidence="7">2-oxoglutarate dioxygenase (ethylene-forming)</fullName>
    </alternativeName>
    <alternativeName>
        <fullName evidence="8">2-oxoglutarate/L-arginine monooxygenase/decarboxylase (succinate-forming)</fullName>
    </alternativeName>
</protein>
<keyword evidence="11" id="KW-0560">Oxidoreductase</keyword>
<dbReference type="InterPro" id="IPR044861">
    <property type="entry name" value="IPNS-like_FE2OG_OXY"/>
</dbReference>
<dbReference type="PANTHER" id="PTHR47990">
    <property type="entry name" value="2-OXOGLUTARATE (2OG) AND FE(II)-DEPENDENT OXYGENASE SUPERFAMILY PROTEIN-RELATED"/>
    <property type="match status" value="1"/>
</dbReference>
<dbReference type="InterPro" id="IPR026992">
    <property type="entry name" value="DIOX_N"/>
</dbReference>
<comment type="similarity">
    <text evidence="11">Belongs to the iron/ascorbate-dependent oxidoreductase family.</text>
</comment>
<comment type="catalytic activity">
    <reaction evidence="10">
        <text>L-arginine + 2-oxoglutarate + O2 = guanidine + L-glutamate 5-semialdehyde + succinate + CO2</text>
        <dbReference type="Rhea" id="RHEA:31535"/>
        <dbReference type="ChEBI" id="CHEBI:15379"/>
        <dbReference type="ChEBI" id="CHEBI:16526"/>
        <dbReference type="ChEBI" id="CHEBI:16810"/>
        <dbReference type="ChEBI" id="CHEBI:30031"/>
        <dbReference type="ChEBI" id="CHEBI:30087"/>
        <dbReference type="ChEBI" id="CHEBI:32682"/>
        <dbReference type="ChEBI" id="CHEBI:58066"/>
        <dbReference type="EC" id="1.14.20.7"/>
    </reaction>
</comment>
<keyword evidence="14" id="KW-1185">Reference proteome</keyword>
<evidence type="ECO:0000256" key="1">
    <source>
        <dbReference type="ARBA" id="ARBA00001954"/>
    </source>
</evidence>
<dbReference type="RefSeq" id="WP_068952351.1">
    <property type="nucleotide sequence ID" value="NZ_LGLV01000004.1"/>
</dbReference>
<evidence type="ECO:0000313" key="14">
    <source>
        <dbReference type="Proteomes" id="UP000093111"/>
    </source>
</evidence>
<comment type="catalytic activity">
    <reaction evidence="9">
        <text>2-oxoglutarate + O2 + 2 H(+) = ethene + 3 CO2 + H2O</text>
        <dbReference type="Rhea" id="RHEA:31523"/>
        <dbReference type="ChEBI" id="CHEBI:15377"/>
        <dbReference type="ChEBI" id="CHEBI:15378"/>
        <dbReference type="ChEBI" id="CHEBI:15379"/>
        <dbReference type="ChEBI" id="CHEBI:16526"/>
        <dbReference type="ChEBI" id="CHEBI:16810"/>
        <dbReference type="ChEBI" id="CHEBI:18153"/>
        <dbReference type="EC" id="1.13.12.19"/>
    </reaction>
</comment>
<dbReference type="GO" id="GO:0046872">
    <property type="term" value="F:metal ion binding"/>
    <property type="evidence" value="ECO:0007669"/>
    <property type="project" value="UniProtKB-KW"/>
</dbReference>
<comment type="pathway">
    <text evidence="2">Alkene biosynthesis; ethylene biosynthesis via 2-oxoglutarate.</text>
</comment>
<dbReference type="AlphaFoldDB" id="A0A1C7P798"/>
<evidence type="ECO:0000256" key="8">
    <source>
        <dbReference type="ARBA" id="ARBA00031282"/>
    </source>
</evidence>
<evidence type="ECO:0000256" key="4">
    <source>
        <dbReference type="ARBA" id="ARBA00012531"/>
    </source>
</evidence>
<dbReference type="GO" id="GO:0102276">
    <property type="term" value="F:2-oxoglutarate oxygenase/decarboxylase (ethylene-forming) activity"/>
    <property type="evidence" value="ECO:0007669"/>
    <property type="project" value="UniProtKB-EC"/>
</dbReference>
<dbReference type="PATRIC" id="fig|1612624.7.peg.1119"/>
<dbReference type="InterPro" id="IPR005123">
    <property type="entry name" value="Oxoglu/Fe-dep_dioxygenase_dom"/>
</dbReference>
<comment type="caution">
    <text evidence="13">The sequence shown here is derived from an EMBL/GenBank/DDBJ whole genome shotgun (WGS) entry which is preliminary data.</text>
</comment>
<dbReference type="EC" id="1.14.20.7" evidence="3"/>
<keyword evidence="6" id="KW-0266">Ethylene biosynthesis</keyword>
<evidence type="ECO:0000313" key="13">
    <source>
        <dbReference type="EMBL" id="OBZ97109.1"/>
    </source>
</evidence>
<evidence type="ECO:0000259" key="12">
    <source>
        <dbReference type="PROSITE" id="PS51471"/>
    </source>
</evidence>
<dbReference type="InterPro" id="IPR050231">
    <property type="entry name" value="Iron_ascorbate_oxido_reductase"/>
</dbReference>
<proteinExistence type="inferred from homology"/>
<evidence type="ECO:0000256" key="5">
    <source>
        <dbReference type="ARBA" id="ARBA00019045"/>
    </source>
</evidence>
<reference evidence="13 14" key="1">
    <citation type="journal article" date="2016" name="Syst. Appl. Microbiol.">
        <title>Pararhizobium polonicum sp. nov. isolated from tumors on stone fruit rootstocks.</title>
        <authorList>
            <person name="Pulawska J."/>
            <person name="Kuzmanovic N."/>
            <person name="Willems A."/>
            <person name="Pothier J.F."/>
        </authorList>
    </citation>
    <scope>NUCLEOTIDE SEQUENCE [LARGE SCALE GENOMIC DNA]</scope>
    <source>
        <strain evidence="13 14">F5.1</strain>
    </source>
</reference>
<dbReference type="InterPro" id="IPR027443">
    <property type="entry name" value="IPNS-like_sf"/>
</dbReference>
<evidence type="ECO:0000256" key="3">
    <source>
        <dbReference type="ARBA" id="ARBA00012293"/>
    </source>
</evidence>
<dbReference type="PRINTS" id="PR00682">
    <property type="entry name" value="IPNSYNTHASE"/>
</dbReference>
<dbReference type="GO" id="GO:0009693">
    <property type="term" value="P:ethylene biosynthetic process"/>
    <property type="evidence" value="ECO:0007669"/>
    <property type="project" value="UniProtKB-KW"/>
</dbReference>
<evidence type="ECO:0000256" key="2">
    <source>
        <dbReference type="ARBA" id="ARBA00004767"/>
    </source>
</evidence>
<evidence type="ECO:0000256" key="10">
    <source>
        <dbReference type="ARBA" id="ARBA00049359"/>
    </source>
</evidence>
<name>A0A1C7P798_9HYPH</name>
<dbReference type="EC" id="1.13.12.19" evidence="4"/>
<evidence type="ECO:0000256" key="7">
    <source>
        <dbReference type="ARBA" id="ARBA00031011"/>
    </source>
</evidence>
<keyword evidence="11" id="KW-0408">Iron</keyword>